<keyword evidence="4" id="KW-0566">Pantothenate biosynthesis</keyword>
<sequence length="309" mass="32053">MRILIVGAGAVGGYFGACLAQAGAEVTFLVRPARAASLAITGLVLVDLDCERTTVPVTTVTADRLDDGWDVVLLAVKATGLASALVDLEPAIGAQTVILPILNGIDHISSLCERFGAQHVLGGVAVVATELGSDGEIVQVAPGASIAFGELDGTTSDRTTCLLDVLAKAGLEAAVSESIMRDVWEKWLFMAAGGAASVLLGGTVGAIVATTDGADVVRLLIKEVVGVQRAEGYPPRDDALDRVLKVLTQPGSSFTTSLYRDFKAGRPTEVEPILGSLVHRAVIRRIGTPLLRAATIRLRVHENSLSGSP</sequence>
<evidence type="ECO:0000259" key="5">
    <source>
        <dbReference type="Pfam" id="PF02558"/>
    </source>
</evidence>
<comment type="similarity">
    <text evidence="1 4">Belongs to the ketopantoate reductase family.</text>
</comment>
<dbReference type="Proteomes" id="UP000693892">
    <property type="component" value="Unassembled WGS sequence"/>
</dbReference>
<dbReference type="GO" id="GO:0008677">
    <property type="term" value="F:2-dehydropantoate 2-reductase activity"/>
    <property type="evidence" value="ECO:0007669"/>
    <property type="project" value="UniProtKB-EC"/>
</dbReference>
<evidence type="ECO:0000256" key="1">
    <source>
        <dbReference type="ARBA" id="ARBA00007870"/>
    </source>
</evidence>
<dbReference type="RefSeq" id="WP_218114051.1">
    <property type="nucleotide sequence ID" value="NZ_CAJVAP010000004.1"/>
</dbReference>
<evidence type="ECO:0000313" key="8">
    <source>
        <dbReference type="Proteomes" id="UP000693892"/>
    </source>
</evidence>
<organism evidence="7 8">
    <name type="scientific">Leucobacter soli</name>
    <dbReference type="NCBI Taxonomy" id="2812850"/>
    <lineage>
        <taxon>Bacteria</taxon>
        <taxon>Bacillati</taxon>
        <taxon>Actinomycetota</taxon>
        <taxon>Actinomycetes</taxon>
        <taxon>Micrococcales</taxon>
        <taxon>Microbacteriaceae</taxon>
        <taxon>Leucobacter</taxon>
    </lineage>
</organism>
<keyword evidence="2 4" id="KW-0521">NADP</keyword>
<protein>
    <recommendedName>
        <fullName evidence="4">2-dehydropantoate 2-reductase</fullName>
        <ecNumber evidence="4">1.1.1.169</ecNumber>
    </recommendedName>
    <alternativeName>
        <fullName evidence="4">Ketopantoate reductase</fullName>
    </alternativeName>
</protein>
<gene>
    <name evidence="7" type="primary">panE</name>
    <name evidence="7" type="ORF">LEUCIP111803_00389</name>
</gene>
<evidence type="ECO:0000256" key="2">
    <source>
        <dbReference type="ARBA" id="ARBA00022857"/>
    </source>
</evidence>
<comment type="function">
    <text evidence="4">Catalyzes the NADPH-dependent reduction of ketopantoate into pantoic acid.</text>
</comment>
<dbReference type="NCBIfam" id="TIGR00745">
    <property type="entry name" value="apbA_panE"/>
    <property type="match status" value="1"/>
</dbReference>
<feature type="domain" description="Ketopantoate reductase N-terminal" evidence="5">
    <location>
        <begin position="3"/>
        <end position="152"/>
    </location>
</feature>
<dbReference type="GO" id="GO:0015940">
    <property type="term" value="P:pantothenate biosynthetic process"/>
    <property type="evidence" value="ECO:0007669"/>
    <property type="project" value="UniProtKB-KW"/>
</dbReference>
<proteinExistence type="inferred from homology"/>
<dbReference type="EMBL" id="CAJVAP010000004">
    <property type="protein sequence ID" value="CAG7600664.1"/>
    <property type="molecule type" value="Genomic_DNA"/>
</dbReference>
<dbReference type="Pfam" id="PF08546">
    <property type="entry name" value="ApbA_C"/>
    <property type="match status" value="1"/>
</dbReference>
<evidence type="ECO:0000313" key="7">
    <source>
        <dbReference type="EMBL" id="CAG7600664.1"/>
    </source>
</evidence>
<dbReference type="EC" id="1.1.1.169" evidence="4"/>
<keyword evidence="3 4" id="KW-0560">Oxidoreductase</keyword>
<keyword evidence="8" id="KW-1185">Reference proteome</keyword>
<name>A0A916JSX1_9MICO</name>
<dbReference type="FunFam" id="1.10.1040.10:FF:000017">
    <property type="entry name" value="2-dehydropantoate 2-reductase"/>
    <property type="match status" value="1"/>
</dbReference>
<dbReference type="PANTHER" id="PTHR21708:SF26">
    <property type="entry name" value="2-DEHYDROPANTOATE 2-REDUCTASE"/>
    <property type="match status" value="1"/>
</dbReference>
<accession>A0A916JSX1</accession>
<dbReference type="InterPro" id="IPR051402">
    <property type="entry name" value="KPR-Related"/>
</dbReference>
<comment type="catalytic activity">
    <reaction evidence="4">
        <text>(R)-pantoate + NADP(+) = 2-dehydropantoate + NADPH + H(+)</text>
        <dbReference type="Rhea" id="RHEA:16233"/>
        <dbReference type="ChEBI" id="CHEBI:11561"/>
        <dbReference type="ChEBI" id="CHEBI:15378"/>
        <dbReference type="ChEBI" id="CHEBI:15980"/>
        <dbReference type="ChEBI" id="CHEBI:57783"/>
        <dbReference type="ChEBI" id="CHEBI:58349"/>
        <dbReference type="EC" id="1.1.1.169"/>
    </reaction>
</comment>
<dbReference type="Pfam" id="PF02558">
    <property type="entry name" value="ApbA"/>
    <property type="match status" value="1"/>
</dbReference>
<dbReference type="InterPro" id="IPR013332">
    <property type="entry name" value="KPR_N"/>
</dbReference>
<dbReference type="AlphaFoldDB" id="A0A916JSX1"/>
<evidence type="ECO:0000259" key="6">
    <source>
        <dbReference type="Pfam" id="PF08546"/>
    </source>
</evidence>
<dbReference type="InterPro" id="IPR003710">
    <property type="entry name" value="ApbA"/>
</dbReference>
<comment type="caution">
    <text evidence="7">The sequence shown here is derived from an EMBL/GenBank/DDBJ whole genome shotgun (WGS) entry which is preliminary data.</text>
</comment>
<reference evidence="7" key="1">
    <citation type="submission" date="2021-06" db="EMBL/GenBank/DDBJ databases">
        <authorList>
            <person name="Criscuolo A."/>
        </authorList>
    </citation>
    <scope>NUCLEOTIDE SEQUENCE</scope>
    <source>
        <strain evidence="7">CIP111803</strain>
    </source>
</reference>
<dbReference type="PANTHER" id="PTHR21708">
    <property type="entry name" value="PROBABLE 2-DEHYDROPANTOATE 2-REDUCTASE"/>
    <property type="match status" value="1"/>
</dbReference>
<dbReference type="GO" id="GO:0005737">
    <property type="term" value="C:cytoplasm"/>
    <property type="evidence" value="ECO:0007669"/>
    <property type="project" value="TreeGrafter"/>
</dbReference>
<dbReference type="InterPro" id="IPR013752">
    <property type="entry name" value="KPA_reductase"/>
</dbReference>
<evidence type="ECO:0000256" key="4">
    <source>
        <dbReference type="RuleBase" id="RU362068"/>
    </source>
</evidence>
<feature type="domain" description="Ketopantoate reductase C-terminal" evidence="6">
    <location>
        <begin position="179"/>
        <end position="295"/>
    </location>
</feature>
<dbReference type="FunFam" id="3.40.50.720:FF:000307">
    <property type="entry name" value="2-dehydropantoate 2-reductase"/>
    <property type="match status" value="1"/>
</dbReference>
<evidence type="ECO:0000256" key="3">
    <source>
        <dbReference type="ARBA" id="ARBA00023002"/>
    </source>
</evidence>
<comment type="pathway">
    <text evidence="4">Cofactor biosynthesis; (R)-pantothenate biosynthesis; (R)-pantoate from 3-methyl-2-oxobutanoate: step 2/2.</text>
</comment>